<comment type="pathway">
    <text evidence="5">Nucleotide-sugar biosynthesis; GDP-L-fucose biosynthesis via de novo pathway; GDP-L-fucose from GDP-alpha-D-mannose: step 2/2.</text>
</comment>
<dbReference type="InterPro" id="IPR028614">
    <property type="entry name" value="GDP_fucose/colitose_synth"/>
</dbReference>
<feature type="site" description="Important for catalytic activity" evidence="5">
    <location>
        <position position="110"/>
    </location>
</feature>
<dbReference type="InterPro" id="IPR036291">
    <property type="entry name" value="NAD(P)-bd_dom_sf"/>
</dbReference>
<name>A0ABY4ALH9_9BURK</name>
<feature type="binding site" evidence="5">
    <location>
        <position position="270"/>
    </location>
    <ligand>
        <name>substrate</name>
    </ligand>
</feature>
<dbReference type="SUPFAM" id="SSF51735">
    <property type="entry name" value="NAD(P)-binding Rossmann-fold domains"/>
    <property type="match status" value="1"/>
</dbReference>
<evidence type="ECO:0000256" key="2">
    <source>
        <dbReference type="ARBA" id="ARBA00022857"/>
    </source>
</evidence>
<evidence type="ECO:0000256" key="1">
    <source>
        <dbReference type="ARBA" id="ARBA00005959"/>
    </source>
</evidence>
<evidence type="ECO:0000313" key="7">
    <source>
        <dbReference type="EMBL" id="UOD51165.1"/>
    </source>
</evidence>
<feature type="binding site" evidence="5">
    <location>
        <position position="203"/>
    </location>
    <ligand>
        <name>substrate</name>
    </ligand>
</feature>
<dbReference type="Pfam" id="PF01370">
    <property type="entry name" value="Epimerase"/>
    <property type="match status" value="1"/>
</dbReference>
<feature type="binding site" evidence="5">
    <location>
        <begin position="106"/>
        <end position="109"/>
    </location>
    <ligand>
        <name>NADP(+)</name>
        <dbReference type="ChEBI" id="CHEBI:58349"/>
    </ligand>
</feature>
<feature type="binding site" evidence="5">
    <location>
        <position position="188"/>
    </location>
    <ligand>
        <name>substrate</name>
    </ligand>
</feature>
<comment type="catalytic activity">
    <reaction evidence="5">
        <text>GDP-beta-L-fucose + NADP(+) = GDP-4-dehydro-alpha-D-rhamnose + NADPH + H(+)</text>
        <dbReference type="Rhea" id="RHEA:18885"/>
        <dbReference type="ChEBI" id="CHEBI:15378"/>
        <dbReference type="ChEBI" id="CHEBI:57273"/>
        <dbReference type="ChEBI" id="CHEBI:57783"/>
        <dbReference type="ChEBI" id="CHEBI:57964"/>
        <dbReference type="ChEBI" id="CHEBI:58349"/>
        <dbReference type="EC" id="1.1.1.271"/>
    </reaction>
</comment>
<dbReference type="CDD" id="cd05239">
    <property type="entry name" value="GDP_FS_SDR_e"/>
    <property type="match status" value="1"/>
</dbReference>
<dbReference type="EC" id="1.1.1.271" evidence="5"/>
<feature type="binding site" evidence="5">
    <location>
        <position position="141"/>
    </location>
    <ligand>
        <name>NADP(+)</name>
        <dbReference type="ChEBI" id="CHEBI:58349"/>
    </ligand>
</feature>
<reference evidence="7 8" key="1">
    <citation type="submission" date="2020-11" db="EMBL/GenBank/DDBJ databases">
        <title>Algicoccus daihaiensis sp.nov., isolated from Daihai Lake in Inner Mongolia.</title>
        <authorList>
            <person name="Kai J."/>
        </authorList>
    </citation>
    <scope>NUCLEOTIDE SEQUENCE [LARGE SCALE GENOMIC DNA]</scope>
    <source>
        <strain evidence="8">f23</strain>
    </source>
</reference>
<feature type="binding site" evidence="5">
    <location>
        <begin position="164"/>
        <end position="167"/>
    </location>
    <ligand>
        <name>NADP(+)</name>
        <dbReference type="ChEBI" id="CHEBI:58349"/>
    </ligand>
</feature>
<accession>A0ABY4ALH9</accession>
<comment type="similarity">
    <text evidence="1 5">Belongs to the NAD(P)-dependent epimerase/dehydratase family. Fucose synthase subfamily.</text>
</comment>
<gene>
    <name evidence="5" type="primary">fcl</name>
    <name evidence="7" type="ORF">DHf2319_04520</name>
</gene>
<organism evidence="7 8">
    <name type="scientific">Orrella daihaiensis</name>
    <dbReference type="NCBI Taxonomy" id="2782176"/>
    <lineage>
        <taxon>Bacteria</taxon>
        <taxon>Pseudomonadati</taxon>
        <taxon>Pseudomonadota</taxon>
        <taxon>Betaproteobacteria</taxon>
        <taxon>Burkholderiales</taxon>
        <taxon>Alcaligenaceae</taxon>
        <taxon>Orrella</taxon>
    </lineage>
</organism>
<dbReference type="RefSeq" id="WP_243479631.1">
    <property type="nucleotide sequence ID" value="NZ_CP063982.1"/>
</dbReference>
<evidence type="ECO:0000256" key="3">
    <source>
        <dbReference type="ARBA" id="ARBA00023002"/>
    </source>
</evidence>
<keyword evidence="8" id="KW-1185">Reference proteome</keyword>
<dbReference type="HAMAP" id="MF_00956">
    <property type="entry name" value="GDP_fucose_synth"/>
    <property type="match status" value="1"/>
</dbReference>
<feature type="site" description="Important for catalytic activity" evidence="5">
    <location>
        <position position="108"/>
    </location>
</feature>
<sequence>MNKNARIYVAGHRGMVGSAIVRSLKAQGYENLIMKTHAELPLDDASAVEKFFEQTKPEYVFLTAAKVGGILANSTQGADFIRENLLIQTNVIDAAYRHGAVRLLFLGSSCMYPKIAEQPLKETSLMTGALEPTTLPYATAKIAGKVMCDAYRAQYGFDAITIMPSNVYGVGDNFHPDHGHVVAGMMRRFHEAKLAGINEVVVWGTGAAMRELIDVDDLAAACVFLMGREDIDTMINVGSSEEISVRDLAHLMAKVTGYQGDIKFDTSRPDGAPRKLMDNSRIERLGWKAQTSIAQGIQKMYAWWLTTHA</sequence>
<comment type="function">
    <text evidence="5">Catalyzes the two-step NADP-dependent conversion of GDP-4-dehydro-6-deoxy-D-mannose to GDP-fucose, involving an epimerase and a reductase reaction.</text>
</comment>
<dbReference type="Gene3D" id="3.90.25.10">
    <property type="entry name" value="UDP-galactose 4-epimerase, domain 1"/>
    <property type="match status" value="1"/>
</dbReference>
<feature type="domain" description="NAD-dependent epimerase/dehydratase" evidence="6">
    <location>
        <begin position="7"/>
        <end position="238"/>
    </location>
</feature>
<evidence type="ECO:0000259" key="6">
    <source>
        <dbReference type="Pfam" id="PF01370"/>
    </source>
</evidence>
<dbReference type="InterPro" id="IPR001509">
    <property type="entry name" value="Epimerase_deHydtase"/>
</dbReference>
<proteinExistence type="inferred from homology"/>
<keyword evidence="4 5" id="KW-0413">Isomerase</keyword>
<keyword evidence="2 5" id="KW-0521">NADP</keyword>
<dbReference type="PANTHER" id="PTHR43238:SF1">
    <property type="entry name" value="GDP-L-FUCOSE SYNTHASE"/>
    <property type="match status" value="1"/>
</dbReference>
<feature type="binding site" evidence="5">
    <location>
        <position position="180"/>
    </location>
    <ligand>
        <name>NADP(+)</name>
        <dbReference type="ChEBI" id="CHEBI:58349"/>
    </ligand>
</feature>
<dbReference type="Gene3D" id="3.40.50.720">
    <property type="entry name" value="NAD(P)-binding Rossmann-like Domain"/>
    <property type="match status" value="1"/>
</dbReference>
<evidence type="ECO:0000256" key="5">
    <source>
        <dbReference type="HAMAP-Rule" id="MF_00956"/>
    </source>
</evidence>
<keyword evidence="3 5" id="KW-0560">Oxidoreductase</keyword>
<dbReference type="EMBL" id="CP063982">
    <property type="protein sequence ID" value="UOD51165.1"/>
    <property type="molecule type" value="Genomic_DNA"/>
</dbReference>
<dbReference type="Proteomes" id="UP000831607">
    <property type="component" value="Chromosome"/>
</dbReference>
<evidence type="ECO:0000313" key="8">
    <source>
        <dbReference type="Proteomes" id="UP000831607"/>
    </source>
</evidence>
<keyword evidence="5" id="KW-0511">Multifunctional enzyme</keyword>
<feature type="active site" description="Proton donor/acceptor" evidence="5">
    <location>
        <position position="137"/>
    </location>
</feature>
<dbReference type="PANTHER" id="PTHR43238">
    <property type="entry name" value="GDP-L-FUCOSE SYNTHASE"/>
    <property type="match status" value="1"/>
</dbReference>
<feature type="binding site" evidence="5">
    <location>
        <position position="210"/>
    </location>
    <ligand>
        <name>substrate</name>
    </ligand>
</feature>
<feature type="binding site" evidence="5">
    <location>
        <begin position="11"/>
        <end position="17"/>
    </location>
    <ligand>
        <name>NADP(+)</name>
        <dbReference type="ChEBI" id="CHEBI:58349"/>
    </ligand>
</feature>
<evidence type="ECO:0000256" key="4">
    <source>
        <dbReference type="ARBA" id="ARBA00023235"/>
    </source>
</evidence>
<protein>
    <recommendedName>
        <fullName evidence="5">GDP-L-fucose synthase</fullName>
        <ecNumber evidence="5">1.1.1.271</ecNumber>
    </recommendedName>
    <alternativeName>
        <fullName evidence="5">GDP-4-keto-6-deoxy-D-mannose-3,5-epimerase-4-reductase</fullName>
    </alternativeName>
</protein>